<feature type="compositionally biased region" description="Polar residues" evidence="1">
    <location>
        <begin position="81"/>
        <end position="95"/>
    </location>
</feature>
<evidence type="ECO:0000256" key="1">
    <source>
        <dbReference type="SAM" id="MobiDB-lite"/>
    </source>
</evidence>
<gene>
    <name evidence="2" type="ORF">TPSB3V08_LOCUS13072</name>
</gene>
<dbReference type="AlphaFoldDB" id="A0A7R9HHG4"/>
<sequence>MVSPLLQTDHLCVLLASQWEDKQVGTAYNQTQPVRTGSVKVSQMYIRSIQDVVRVLSASHPRDEGATTRTKGRRAPRRDYVSTQRSTLSRRQLYD</sequence>
<dbReference type="EMBL" id="OD022170">
    <property type="protein sequence ID" value="CAD7419608.1"/>
    <property type="molecule type" value="Genomic_DNA"/>
</dbReference>
<evidence type="ECO:0000313" key="2">
    <source>
        <dbReference type="EMBL" id="CAD7419608.1"/>
    </source>
</evidence>
<proteinExistence type="predicted"/>
<reference evidence="2" key="1">
    <citation type="submission" date="2020-11" db="EMBL/GenBank/DDBJ databases">
        <authorList>
            <person name="Tran Van P."/>
        </authorList>
    </citation>
    <scope>NUCLEOTIDE SEQUENCE</scope>
</reference>
<feature type="region of interest" description="Disordered" evidence="1">
    <location>
        <begin position="57"/>
        <end position="95"/>
    </location>
</feature>
<name>A0A7R9HHG4_TIMPO</name>
<organism evidence="2">
    <name type="scientific">Timema poppense</name>
    <name type="common">Walking stick</name>
    <dbReference type="NCBI Taxonomy" id="170557"/>
    <lineage>
        <taxon>Eukaryota</taxon>
        <taxon>Metazoa</taxon>
        <taxon>Ecdysozoa</taxon>
        <taxon>Arthropoda</taxon>
        <taxon>Hexapoda</taxon>
        <taxon>Insecta</taxon>
        <taxon>Pterygota</taxon>
        <taxon>Neoptera</taxon>
        <taxon>Polyneoptera</taxon>
        <taxon>Phasmatodea</taxon>
        <taxon>Timematodea</taxon>
        <taxon>Timematoidea</taxon>
        <taxon>Timematidae</taxon>
        <taxon>Timema</taxon>
    </lineage>
</organism>
<accession>A0A7R9HHG4</accession>
<protein>
    <submittedName>
        <fullName evidence="2">Uncharacterized protein</fullName>
    </submittedName>
</protein>